<sequence length="521" mass="60082">MTLRTFLLLVIFATSIQYGFGQQKSKVKVEHSDFLRNKTEVAPNARLFIGNVEIKHENTIMYCDSAYVYPDSNYVDAYHNIHIIQNDSIHLYGDYLTYLGSIGLAKVRQNVKLEKQDITLFTDFMDYDRIKNIGYYYNGGEVLSGDNTLISDWGYYYPDYNEVHFKDSVVVTNPQYTIFSDTLIYNTVTEVSSILGPTFIVSDDNIIYSEDGYYDTMNDKAKLQKNSYIQGKEQILLGDTIFYDRLSGIGEAFNNFELQDTTNNIIIKGNYGFYNEKTEDALATDSAQLLQIYQTDTLFLHADTLKAVPVPEDTSKILKAYYNVKFFRQDMQGRCDSMVYNFKDSTNTFYNTPILWVQHNQMTAQTIKLYTRNQAMYKADLLNSAFVVSPEDSIFFNQIKGRNMTGYFRNNDIYKIDVDGNGQTVYYPKDDELIIGVNRAESSALTIKLKDRAINGIMLRGEPTGNLNPPYTLPTEDVRLQGFIWLEEIRPKNKMDIFKKVGLPKMTEVTKIYDDYKFGDE</sequence>
<keyword evidence="3" id="KW-1185">Reference proteome</keyword>
<evidence type="ECO:0000313" key="3">
    <source>
        <dbReference type="Proteomes" id="UP000708576"/>
    </source>
</evidence>
<organism evidence="2 3">
    <name type="scientific">Carboxylicivirga linearis</name>
    <dbReference type="NCBI Taxonomy" id="1628157"/>
    <lineage>
        <taxon>Bacteria</taxon>
        <taxon>Pseudomonadati</taxon>
        <taxon>Bacteroidota</taxon>
        <taxon>Bacteroidia</taxon>
        <taxon>Marinilabiliales</taxon>
        <taxon>Marinilabiliaceae</taxon>
        <taxon>Carboxylicivirga</taxon>
    </lineage>
</organism>
<dbReference type="Proteomes" id="UP000708576">
    <property type="component" value="Unassembled WGS sequence"/>
</dbReference>
<feature type="domain" description="Organic solvent tolerance-like N-terminal" evidence="1">
    <location>
        <begin position="204"/>
        <end position="288"/>
    </location>
</feature>
<accession>A0ABS5JZV7</accession>
<comment type="caution">
    <text evidence="2">The sequence shown here is derived from an EMBL/GenBank/DDBJ whole genome shotgun (WGS) entry which is preliminary data.</text>
</comment>
<dbReference type="EMBL" id="JAGUCO010000021">
    <property type="protein sequence ID" value="MBS2100369.1"/>
    <property type="molecule type" value="Genomic_DNA"/>
</dbReference>
<evidence type="ECO:0000313" key="2">
    <source>
        <dbReference type="EMBL" id="MBS2100369.1"/>
    </source>
</evidence>
<dbReference type="Gene3D" id="2.60.450.10">
    <property type="entry name" value="Lipopolysaccharide (LPS) transport protein A like domain"/>
    <property type="match status" value="2"/>
</dbReference>
<protein>
    <submittedName>
        <fullName evidence="2">Organic solvent tolerance protein OstA</fullName>
    </submittedName>
</protein>
<feature type="domain" description="Organic solvent tolerance-like N-terminal" evidence="1">
    <location>
        <begin position="24"/>
        <end position="181"/>
    </location>
</feature>
<name>A0ABS5JZV7_9BACT</name>
<dbReference type="RefSeq" id="WP_212218064.1">
    <property type="nucleotide sequence ID" value="NZ_JAGUCO010000021.1"/>
</dbReference>
<reference evidence="2 3" key="1">
    <citation type="journal article" date="2015" name="Int. J. Syst. Evol. Microbiol.">
        <title>Carboxylicivirga linearis sp. nov., isolated from a sea cucumber culture pond.</title>
        <authorList>
            <person name="Wang F.Q."/>
            <person name="Zhou Y.X."/>
            <person name="Lin X.Z."/>
            <person name="Chen G.J."/>
            <person name="Du Z.J."/>
        </authorList>
    </citation>
    <scope>NUCLEOTIDE SEQUENCE [LARGE SCALE GENOMIC DNA]</scope>
    <source>
        <strain evidence="2 3">FB218</strain>
    </source>
</reference>
<dbReference type="Pfam" id="PF13100">
    <property type="entry name" value="OstA_2"/>
    <property type="match status" value="2"/>
</dbReference>
<gene>
    <name evidence="2" type="ORF">KEM10_18940</name>
</gene>
<dbReference type="InterPro" id="IPR005653">
    <property type="entry name" value="OstA-like_N"/>
</dbReference>
<proteinExistence type="predicted"/>
<evidence type="ECO:0000259" key="1">
    <source>
        <dbReference type="Pfam" id="PF13100"/>
    </source>
</evidence>